<accession>A0A819E976</accession>
<dbReference type="Proteomes" id="UP000663868">
    <property type="component" value="Unassembled WGS sequence"/>
</dbReference>
<organism evidence="2 3">
    <name type="scientific">Adineta steineri</name>
    <dbReference type="NCBI Taxonomy" id="433720"/>
    <lineage>
        <taxon>Eukaryota</taxon>
        <taxon>Metazoa</taxon>
        <taxon>Spiralia</taxon>
        <taxon>Gnathifera</taxon>
        <taxon>Rotifera</taxon>
        <taxon>Eurotatoria</taxon>
        <taxon>Bdelloidea</taxon>
        <taxon>Adinetida</taxon>
        <taxon>Adinetidae</taxon>
        <taxon>Adineta</taxon>
    </lineage>
</organism>
<sequence>MAANNVAERIQNNILQHGFPDQENLFAIPPVVRANLYDGHGGTGAFVLIGYFGQDPVYRTTHTLAHYLEGNKPGELRIHWPPLFPNIWIPVCDLMQLDVTVHRQSSSSSMPTVEDDDDSDEHQEEVEWEWEENDYEANGEEEEYDEEPSEWEWEWDWEEEQEEEEEDEVEGGEEAEEAEEAEEDEEDEVEGGEEEEDIMLFHNETSDGYNEHTNIDDDIIEEWVNISGTEEWVDVVVD</sequence>
<proteinExistence type="predicted"/>
<feature type="region of interest" description="Disordered" evidence="1">
    <location>
        <begin position="104"/>
        <end position="212"/>
    </location>
</feature>
<dbReference type="EMBL" id="CAJOBB010001363">
    <property type="protein sequence ID" value="CAF3846733.1"/>
    <property type="molecule type" value="Genomic_DNA"/>
</dbReference>
<evidence type="ECO:0000256" key="1">
    <source>
        <dbReference type="SAM" id="MobiDB-lite"/>
    </source>
</evidence>
<name>A0A819E976_9BILA</name>
<feature type="compositionally biased region" description="Acidic residues" evidence="1">
    <location>
        <begin position="113"/>
        <end position="198"/>
    </location>
</feature>
<protein>
    <submittedName>
        <fullName evidence="2">Uncharacterized protein</fullName>
    </submittedName>
</protein>
<evidence type="ECO:0000313" key="2">
    <source>
        <dbReference type="EMBL" id="CAF3846733.1"/>
    </source>
</evidence>
<comment type="caution">
    <text evidence="2">The sequence shown here is derived from an EMBL/GenBank/DDBJ whole genome shotgun (WGS) entry which is preliminary data.</text>
</comment>
<gene>
    <name evidence="2" type="ORF">KXQ929_LOCUS19846</name>
</gene>
<evidence type="ECO:0000313" key="3">
    <source>
        <dbReference type="Proteomes" id="UP000663868"/>
    </source>
</evidence>
<reference evidence="2" key="1">
    <citation type="submission" date="2021-02" db="EMBL/GenBank/DDBJ databases">
        <authorList>
            <person name="Nowell W R."/>
        </authorList>
    </citation>
    <scope>NUCLEOTIDE SEQUENCE</scope>
</reference>
<dbReference type="AlphaFoldDB" id="A0A819E976"/>